<organism evidence="8 9">
    <name type="scientific">Cymbomonas tetramitiformis</name>
    <dbReference type="NCBI Taxonomy" id="36881"/>
    <lineage>
        <taxon>Eukaryota</taxon>
        <taxon>Viridiplantae</taxon>
        <taxon>Chlorophyta</taxon>
        <taxon>Pyramimonadophyceae</taxon>
        <taxon>Pyramimonadales</taxon>
        <taxon>Pyramimonadaceae</taxon>
        <taxon>Cymbomonas</taxon>
    </lineage>
</organism>
<sequence>MDQLAQLKAITVVSADTADLDAVEALKPQDATTNPTFIAAIASSPKYASLVEEAATYAKEKCEKKSDALELALDRLAVNLGKELAKRVPGFVSTEVDARQSFSIERTVQRAKRIIDMYEADGIPRDRVLIKVAGTWEGIQAAKQLKGENIQCNITLIFSLAQAIASAQVGAMLISPFVGRMMDWHKKTLGVDSFAPAEDPGVVSVARIYAYYKTHGYNTIVMGASFRNLDEIKELAGVDRLTVSPKLLEELQKSTQPLPRKLEPSIAAQSGDEFIDLSEEAAFRWMLNEDACATEKLAEGIRAFAADTIKASPAGRHIYVEIPGG</sequence>
<dbReference type="Pfam" id="PF00923">
    <property type="entry name" value="TAL_FSA"/>
    <property type="match status" value="1"/>
</dbReference>
<dbReference type="PROSITE" id="PS00958">
    <property type="entry name" value="TRANSALDOLASE_2"/>
    <property type="match status" value="1"/>
</dbReference>
<dbReference type="InterPro" id="IPR004730">
    <property type="entry name" value="Transaldolase_1"/>
</dbReference>
<dbReference type="PANTHER" id="PTHR10683">
    <property type="entry name" value="TRANSALDOLASE"/>
    <property type="match status" value="1"/>
</dbReference>
<dbReference type="Proteomes" id="UP001190700">
    <property type="component" value="Unassembled WGS sequence"/>
</dbReference>
<comment type="caution">
    <text evidence="8">The sequence shown here is derived from an EMBL/GenBank/DDBJ whole genome shotgun (WGS) entry which is preliminary data.</text>
</comment>
<keyword evidence="9" id="KW-1185">Reference proteome</keyword>
<keyword evidence="6" id="KW-0704">Schiff base</keyword>
<keyword evidence="4 7" id="KW-0808">Transferase</keyword>
<comment type="function">
    <text evidence="7">Catalyzes the rate-limiting step of the non-oxidative phase in the pentose phosphate pathway. Catalyzes the reversible conversion of sedheptulose-7-phosphate and D-glyceraldehyde 3-phosphate into erythrose-4-phosphate and beta-D-fructose 6-phosphate.</text>
</comment>
<name>A0AAE0CG57_9CHLO</name>
<dbReference type="PANTHER" id="PTHR10683:SF18">
    <property type="entry name" value="TRANSALDOLASE"/>
    <property type="match status" value="1"/>
</dbReference>
<comment type="pathway">
    <text evidence="1 7">Carbohydrate degradation; pentose phosphate pathway; D-glyceraldehyde 3-phosphate and beta-D-fructose 6-phosphate from D-ribose 5-phosphate and D-xylulose 5-phosphate (non-oxidative stage): step 2/3.</text>
</comment>
<dbReference type="GO" id="GO:0006098">
    <property type="term" value="P:pentose-phosphate shunt"/>
    <property type="evidence" value="ECO:0007669"/>
    <property type="project" value="UniProtKB-KW"/>
</dbReference>
<dbReference type="EC" id="2.2.1.2" evidence="3 7"/>
<dbReference type="GO" id="GO:0005737">
    <property type="term" value="C:cytoplasm"/>
    <property type="evidence" value="ECO:0007669"/>
    <property type="project" value="InterPro"/>
</dbReference>
<reference evidence="8 9" key="1">
    <citation type="journal article" date="2015" name="Genome Biol. Evol.">
        <title>Comparative Genomics of a Bacterivorous Green Alga Reveals Evolutionary Causalities and Consequences of Phago-Mixotrophic Mode of Nutrition.</title>
        <authorList>
            <person name="Burns J.A."/>
            <person name="Paasch A."/>
            <person name="Narechania A."/>
            <person name="Kim E."/>
        </authorList>
    </citation>
    <scope>NUCLEOTIDE SEQUENCE [LARGE SCALE GENOMIC DNA]</scope>
    <source>
        <strain evidence="8 9">PLY_AMNH</strain>
    </source>
</reference>
<dbReference type="InterPro" id="IPR001585">
    <property type="entry name" value="TAL/FSA"/>
</dbReference>
<gene>
    <name evidence="8" type="ORF">CYMTET_37514</name>
</gene>
<comment type="catalytic activity">
    <reaction evidence="7">
        <text>D-sedoheptulose 7-phosphate + D-glyceraldehyde 3-phosphate = D-erythrose 4-phosphate + beta-D-fructose 6-phosphate</text>
        <dbReference type="Rhea" id="RHEA:17053"/>
        <dbReference type="ChEBI" id="CHEBI:16897"/>
        <dbReference type="ChEBI" id="CHEBI:57483"/>
        <dbReference type="ChEBI" id="CHEBI:57634"/>
        <dbReference type="ChEBI" id="CHEBI:59776"/>
        <dbReference type="EC" id="2.2.1.2"/>
    </reaction>
</comment>
<proteinExistence type="inferred from homology"/>
<dbReference type="InterPro" id="IPR018225">
    <property type="entry name" value="Transaldolase_AS"/>
</dbReference>
<evidence type="ECO:0000313" key="9">
    <source>
        <dbReference type="Proteomes" id="UP001190700"/>
    </source>
</evidence>
<dbReference type="AlphaFoldDB" id="A0AAE0CG57"/>
<evidence type="ECO:0000313" key="8">
    <source>
        <dbReference type="EMBL" id="KAK3253227.1"/>
    </source>
</evidence>
<accession>A0AAE0CG57</accession>
<evidence type="ECO:0000256" key="7">
    <source>
        <dbReference type="RuleBase" id="RU000501"/>
    </source>
</evidence>
<evidence type="ECO:0000256" key="6">
    <source>
        <dbReference type="ARBA" id="ARBA00023270"/>
    </source>
</evidence>
<dbReference type="PROSITE" id="PS01054">
    <property type="entry name" value="TRANSALDOLASE_1"/>
    <property type="match status" value="1"/>
</dbReference>
<dbReference type="InterPro" id="IPR013785">
    <property type="entry name" value="Aldolase_TIM"/>
</dbReference>
<evidence type="ECO:0000256" key="5">
    <source>
        <dbReference type="ARBA" id="ARBA00023126"/>
    </source>
</evidence>
<evidence type="ECO:0000256" key="1">
    <source>
        <dbReference type="ARBA" id="ARBA00004857"/>
    </source>
</evidence>
<dbReference type="GO" id="GO:0004801">
    <property type="term" value="F:transaldolase activity"/>
    <property type="evidence" value="ECO:0007669"/>
    <property type="project" value="UniProtKB-EC"/>
</dbReference>
<evidence type="ECO:0000256" key="2">
    <source>
        <dbReference type="ARBA" id="ARBA00008012"/>
    </source>
</evidence>
<dbReference type="NCBIfam" id="TIGR00874">
    <property type="entry name" value="talAB"/>
    <property type="match status" value="1"/>
</dbReference>
<protein>
    <recommendedName>
        <fullName evidence="3 7">Transaldolase</fullName>
        <ecNumber evidence="3 7">2.2.1.2</ecNumber>
    </recommendedName>
</protein>
<dbReference type="CDD" id="cd00957">
    <property type="entry name" value="Transaldolase_TalAB"/>
    <property type="match status" value="1"/>
</dbReference>
<dbReference type="EMBL" id="LGRX02024941">
    <property type="protein sequence ID" value="KAK3253227.1"/>
    <property type="molecule type" value="Genomic_DNA"/>
</dbReference>
<evidence type="ECO:0000256" key="3">
    <source>
        <dbReference type="ARBA" id="ARBA00013151"/>
    </source>
</evidence>
<keyword evidence="5 7" id="KW-0570">Pentose shunt</keyword>
<evidence type="ECO:0000256" key="4">
    <source>
        <dbReference type="ARBA" id="ARBA00022679"/>
    </source>
</evidence>
<comment type="similarity">
    <text evidence="2">Belongs to the transaldolase family. Type 1 subfamily.</text>
</comment>
<dbReference type="Gene3D" id="3.20.20.70">
    <property type="entry name" value="Aldolase class I"/>
    <property type="match status" value="1"/>
</dbReference>
<dbReference type="GO" id="GO:0005975">
    <property type="term" value="P:carbohydrate metabolic process"/>
    <property type="evidence" value="ECO:0007669"/>
    <property type="project" value="InterPro"/>
</dbReference>
<dbReference type="SUPFAM" id="SSF51569">
    <property type="entry name" value="Aldolase"/>
    <property type="match status" value="1"/>
</dbReference>